<reference evidence="8 9" key="1">
    <citation type="journal article" date="2012" name="Genome Biol.">
        <title>The genome of the polar eukaryotic microalga coccomyxa subellipsoidea reveals traits of cold adaptation.</title>
        <authorList>
            <person name="Blanc G."/>
            <person name="Agarkova I."/>
            <person name="Grimwood J."/>
            <person name="Kuo A."/>
            <person name="Brueggeman A."/>
            <person name="Dunigan D."/>
            <person name="Gurnon J."/>
            <person name="Ladunga I."/>
            <person name="Lindquist E."/>
            <person name="Lucas S."/>
            <person name="Pangilinan J."/>
            <person name="Proschold T."/>
            <person name="Salamov A."/>
            <person name="Schmutz J."/>
            <person name="Weeks D."/>
            <person name="Yamada T."/>
            <person name="Claverie J.M."/>
            <person name="Grigoriev I."/>
            <person name="Van Etten J."/>
            <person name="Lomsadze A."/>
            <person name="Borodovsky M."/>
        </authorList>
    </citation>
    <scope>NUCLEOTIDE SEQUENCE [LARGE SCALE GENOMIC DNA]</scope>
    <source>
        <strain evidence="8 9">C-169</strain>
    </source>
</reference>
<evidence type="ECO:0000256" key="3">
    <source>
        <dbReference type="ARBA" id="ARBA00022692"/>
    </source>
</evidence>
<evidence type="ECO:0000256" key="2">
    <source>
        <dbReference type="ARBA" id="ARBA00009773"/>
    </source>
</evidence>
<comment type="caution">
    <text evidence="8">The sequence shown here is derived from an EMBL/GenBank/DDBJ whole genome shotgun (WGS) entry which is preliminary data.</text>
</comment>
<feature type="transmembrane region" description="Helical" evidence="7">
    <location>
        <begin position="546"/>
        <end position="569"/>
    </location>
</feature>
<feature type="transmembrane region" description="Helical" evidence="7">
    <location>
        <begin position="575"/>
        <end position="600"/>
    </location>
</feature>
<dbReference type="PANTHER" id="PTHR21716:SF4">
    <property type="entry name" value="TRANSMEMBRANE PROTEIN 245"/>
    <property type="match status" value="1"/>
</dbReference>
<keyword evidence="4 7" id="KW-1133">Transmembrane helix</keyword>
<organism evidence="8 9">
    <name type="scientific">Coccomyxa subellipsoidea (strain C-169)</name>
    <name type="common">Green microalga</name>
    <dbReference type="NCBI Taxonomy" id="574566"/>
    <lineage>
        <taxon>Eukaryota</taxon>
        <taxon>Viridiplantae</taxon>
        <taxon>Chlorophyta</taxon>
        <taxon>core chlorophytes</taxon>
        <taxon>Trebouxiophyceae</taxon>
        <taxon>Trebouxiophyceae incertae sedis</taxon>
        <taxon>Coccomyxaceae</taxon>
        <taxon>Coccomyxa</taxon>
        <taxon>Coccomyxa subellipsoidea</taxon>
    </lineage>
</organism>
<evidence type="ECO:0000256" key="5">
    <source>
        <dbReference type="ARBA" id="ARBA00023136"/>
    </source>
</evidence>
<feature type="transmembrane region" description="Helical" evidence="7">
    <location>
        <begin position="660"/>
        <end position="679"/>
    </location>
</feature>
<evidence type="ECO:0000256" key="4">
    <source>
        <dbReference type="ARBA" id="ARBA00022989"/>
    </source>
</evidence>
<evidence type="ECO:0000256" key="7">
    <source>
        <dbReference type="SAM" id="Phobius"/>
    </source>
</evidence>
<dbReference type="GeneID" id="17045238"/>
<comment type="subcellular location">
    <subcellularLocation>
        <location evidence="1">Membrane</location>
        <topology evidence="1">Multi-pass membrane protein</topology>
    </subcellularLocation>
</comment>
<gene>
    <name evidence="8" type="ORF">COCSUDRAFT_38953</name>
</gene>
<feature type="transmembrane region" description="Helical" evidence="7">
    <location>
        <begin position="6"/>
        <end position="27"/>
    </location>
</feature>
<dbReference type="PANTHER" id="PTHR21716">
    <property type="entry name" value="TRANSMEMBRANE PROTEIN"/>
    <property type="match status" value="1"/>
</dbReference>
<evidence type="ECO:0000313" key="9">
    <source>
        <dbReference type="Proteomes" id="UP000007264"/>
    </source>
</evidence>
<feature type="compositionally biased region" description="Polar residues" evidence="6">
    <location>
        <begin position="68"/>
        <end position="77"/>
    </location>
</feature>
<evidence type="ECO:0000256" key="1">
    <source>
        <dbReference type="ARBA" id="ARBA00004141"/>
    </source>
</evidence>
<dbReference type="KEGG" id="csl:COCSUDRAFT_38953"/>
<proteinExistence type="inferred from homology"/>
<keyword evidence="9" id="KW-1185">Reference proteome</keyword>
<dbReference type="eggNOG" id="KOG2365">
    <property type="taxonomic scope" value="Eukaryota"/>
</dbReference>
<comment type="similarity">
    <text evidence="2">Belongs to the autoinducer-2 exporter (AI-2E) (TC 2.A.86) family.</text>
</comment>
<evidence type="ECO:0000256" key="6">
    <source>
        <dbReference type="SAM" id="MobiDB-lite"/>
    </source>
</evidence>
<dbReference type="GO" id="GO:0016020">
    <property type="term" value="C:membrane"/>
    <property type="evidence" value="ECO:0007669"/>
    <property type="project" value="UniProtKB-SubCell"/>
</dbReference>
<protein>
    <recommendedName>
        <fullName evidence="10">Transmembrane protein 245</fullName>
    </recommendedName>
</protein>
<evidence type="ECO:0000313" key="8">
    <source>
        <dbReference type="EMBL" id="EIE27223.1"/>
    </source>
</evidence>
<dbReference type="Proteomes" id="UP000007264">
    <property type="component" value="Unassembled WGS sequence"/>
</dbReference>
<dbReference type="AlphaFoldDB" id="I0Z9A4"/>
<feature type="compositionally biased region" description="Basic and acidic residues" evidence="6">
    <location>
        <begin position="110"/>
        <end position="120"/>
    </location>
</feature>
<feature type="region of interest" description="Disordered" evidence="6">
    <location>
        <begin position="101"/>
        <end position="120"/>
    </location>
</feature>
<feature type="region of interest" description="Disordered" evidence="6">
    <location>
        <begin position="308"/>
        <end position="330"/>
    </location>
</feature>
<dbReference type="RefSeq" id="XP_005651767.1">
    <property type="nucleotide sequence ID" value="XM_005651710.1"/>
</dbReference>
<dbReference type="InterPro" id="IPR002549">
    <property type="entry name" value="AI-2E-like"/>
</dbReference>
<accession>I0Z9A4</accession>
<sequence>MAALQVVLVCGTLLMALGLVPFLYFVAHWYLMQGSPLETWDSPPRSLIRRLSSRGERGKPLASDGNRGVQSPSQQPEKSPKESLPDEPKADGKQGRSISFQELDSVQEASESRKQMDVTRGAEEEVGLIVGLLVGTVGAGTFVGLQIAQEGRTAVLAVTEALPTWSLKSSSSEQHTALARQGHRHWQVWLREWQGTLMTATERNVPSVYSWLEAQVDEIVRANNLTQVMQDLKVVSATLRSPKPCSAGERRALVVARVKAKLHARSTDARLQYLSEEVPHIFPSLDRLFRKVRRKKESLAAALQVYEQPMSRPPSNSSAEAITPKDKEAGSERTMEMEEAVAAADAEQQMAKAALADAVREDEVAQQELETAERLLSRCSGVDSSGAAQVQSGAARQLMQRLQAAYADMWQLQLREGLHELLAVARDAILLAREVMSGKGQASSGELNALQRIAAAASEPLLALGRSAGAVIFSGLGSTTAVAFTSGLGILRLGVGVVQAGVQFTLFFALLYYLLAAEADPLLYAVRLLPLSDNGRQQAATALSDALRGVFLCALKLALFHAGFTWLTLRIFRVHFVYATTVAAAATAMLPLIPSWLVAVPAALQLVIQDRVLAAVLLLGAHFGAWFLADEIILSEIPGSHPYLTGLGIIGGMYTFDNPLQGAIVGPMLLSLLSVFYNLHSQFMGSSKLMPISSFPGSQRASISRSSSFDSNFSRFRVPPTIS</sequence>
<feature type="region of interest" description="Disordered" evidence="6">
    <location>
        <begin position="52"/>
        <end position="96"/>
    </location>
</feature>
<feature type="transmembrane region" description="Helical" evidence="7">
    <location>
        <begin position="497"/>
        <end position="515"/>
    </location>
</feature>
<keyword evidence="5 7" id="KW-0472">Membrane</keyword>
<keyword evidence="3 7" id="KW-0812">Transmembrane</keyword>
<dbReference type="EMBL" id="AGSI01000001">
    <property type="protein sequence ID" value="EIE27223.1"/>
    <property type="molecule type" value="Genomic_DNA"/>
</dbReference>
<feature type="compositionally biased region" description="Basic and acidic residues" evidence="6">
    <location>
        <begin position="78"/>
        <end position="94"/>
    </location>
</feature>
<evidence type="ECO:0008006" key="10">
    <source>
        <dbReference type="Google" id="ProtNLM"/>
    </source>
</evidence>
<dbReference type="OrthoDB" id="512855at2759"/>
<feature type="transmembrane region" description="Helical" evidence="7">
    <location>
        <begin position="612"/>
        <end position="629"/>
    </location>
</feature>
<name>I0Z9A4_COCSC</name>